<dbReference type="Proteomes" id="UP001190700">
    <property type="component" value="Unassembled WGS sequence"/>
</dbReference>
<dbReference type="AlphaFoldDB" id="A0AAE0GT48"/>
<gene>
    <name evidence="2" type="ORF">CYMTET_8754</name>
</gene>
<protein>
    <submittedName>
        <fullName evidence="2">Uncharacterized protein</fullName>
    </submittedName>
</protein>
<comment type="caution">
    <text evidence="2">The sequence shown here is derived from an EMBL/GenBank/DDBJ whole genome shotgun (WGS) entry which is preliminary data.</text>
</comment>
<feature type="region of interest" description="Disordered" evidence="1">
    <location>
        <begin position="55"/>
        <end position="120"/>
    </location>
</feature>
<dbReference type="EMBL" id="LGRX02002720">
    <property type="protein sequence ID" value="KAK3283553.1"/>
    <property type="molecule type" value="Genomic_DNA"/>
</dbReference>
<feature type="region of interest" description="Disordered" evidence="1">
    <location>
        <begin position="1"/>
        <end position="30"/>
    </location>
</feature>
<proteinExistence type="predicted"/>
<evidence type="ECO:0000256" key="1">
    <source>
        <dbReference type="SAM" id="MobiDB-lite"/>
    </source>
</evidence>
<feature type="compositionally biased region" description="Gly residues" evidence="1">
    <location>
        <begin position="72"/>
        <end position="81"/>
    </location>
</feature>
<evidence type="ECO:0000313" key="3">
    <source>
        <dbReference type="Proteomes" id="UP001190700"/>
    </source>
</evidence>
<organism evidence="2 3">
    <name type="scientific">Cymbomonas tetramitiformis</name>
    <dbReference type="NCBI Taxonomy" id="36881"/>
    <lineage>
        <taxon>Eukaryota</taxon>
        <taxon>Viridiplantae</taxon>
        <taxon>Chlorophyta</taxon>
        <taxon>Pyramimonadophyceae</taxon>
        <taxon>Pyramimonadales</taxon>
        <taxon>Pyramimonadaceae</taxon>
        <taxon>Cymbomonas</taxon>
    </lineage>
</organism>
<accession>A0AAE0GT48</accession>
<feature type="compositionally biased region" description="Basic and acidic residues" evidence="1">
    <location>
        <begin position="1"/>
        <end position="17"/>
    </location>
</feature>
<name>A0AAE0GT48_9CHLO</name>
<evidence type="ECO:0000313" key="2">
    <source>
        <dbReference type="EMBL" id="KAK3283553.1"/>
    </source>
</evidence>
<reference evidence="2 3" key="1">
    <citation type="journal article" date="2015" name="Genome Biol. Evol.">
        <title>Comparative Genomics of a Bacterivorous Green Alga Reveals Evolutionary Causalities and Consequences of Phago-Mixotrophic Mode of Nutrition.</title>
        <authorList>
            <person name="Burns J.A."/>
            <person name="Paasch A."/>
            <person name="Narechania A."/>
            <person name="Kim E."/>
        </authorList>
    </citation>
    <scope>NUCLEOTIDE SEQUENCE [LARGE SCALE GENOMIC DNA]</scope>
    <source>
        <strain evidence="2 3">PLY_AMNH</strain>
    </source>
</reference>
<sequence>MEAGKEEGREEGAKGEDFGGGGGANNTRWKVWRTAAVGEGGERRGWRIERRGIWRRGWCGGSGGGEGKKGGEGGGGGGGGGGEDEAGEDLEHREEGWVGKNPRPTKAGGVELVEQAVRGV</sequence>
<keyword evidence="3" id="KW-1185">Reference proteome</keyword>